<sequence length="153" mass="17564">MNNSVVEYTKLKNRDNSKFSELVLLFNVEFESPNPNYVNSENIEKLLKNPNFVCFVATINGRVVGGLTGFELEMYDREGSSMYLYDLAVINECQRNGIGSRLVYEMIEYCKSKSIKELFVQADGIDQHAINFYTKVGGEQTQTFHFSFDTSNY</sequence>
<dbReference type="GO" id="GO:0016747">
    <property type="term" value="F:acyltransferase activity, transferring groups other than amino-acyl groups"/>
    <property type="evidence" value="ECO:0007669"/>
    <property type="project" value="InterPro"/>
</dbReference>
<dbReference type="InterPro" id="IPR000182">
    <property type="entry name" value="GNAT_dom"/>
</dbReference>
<dbReference type="SUPFAM" id="SSF55729">
    <property type="entry name" value="Acyl-CoA N-acyltransferases (Nat)"/>
    <property type="match status" value="1"/>
</dbReference>
<evidence type="ECO:0000259" key="1">
    <source>
        <dbReference type="PROSITE" id="PS51186"/>
    </source>
</evidence>
<dbReference type="InterPro" id="IPR051556">
    <property type="entry name" value="N-term/lysine_N-AcTrnsfr"/>
</dbReference>
<evidence type="ECO:0000313" key="2">
    <source>
        <dbReference type="EMBL" id="AYB44379.1"/>
    </source>
</evidence>
<dbReference type="AlphaFoldDB" id="A0A385TL12"/>
<dbReference type="InterPro" id="IPR016181">
    <property type="entry name" value="Acyl_CoA_acyltransferase"/>
</dbReference>
<name>A0A385TL12_PAELA</name>
<dbReference type="PROSITE" id="PS51186">
    <property type="entry name" value="GNAT"/>
    <property type="match status" value="1"/>
</dbReference>
<gene>
    <name evidence="2" type="ORF">D5F53_14260</name>
</gene>
<evidence type="ECO:0000313" key="3">
    <source>
        <dbReference type="Proteomes" id="UP000266552"/>
    </source>
</evidence>
<dbReference type="PANTHER" id="PTHR42919:SF35">
    <property type="entry name" value="N-ACETYLTRANSFERASE DOMAIN-CONTAINING PROTEIN"/>
    <property type="match status" value="1"/>
</dbReference>
<dbReference type="Pfam" id="PF00583">
    <property type="entry name" value="Acetyltransf_1"/>
    <property type="match status" value="1"/>
</dbReference>
<dbReference type="Proteomes" id="UP000266552">
    <property type="component" value="Chromosome"/>
</dbReference>
<organism evidence="2 3">
    <name type="scientific">Paenibacillus lautus</name>
    <name type="common">Bacillus lautus</name>
    <dbReference type="NCBI Taxonomy" id="1401"/>
    <lineage>
        <taxon>Bacteria</taxon>
        <taxon>Bacillati</taxon>
        <taxon>Bacillota</taxon>
        <taxon>Bacilli</taxon>
        <taxon>Bacillales</taxon>
        <taxon>Paenibacillaceae</taxon>
        <taxon>Paenibacillus</taxon>
    </lineage>
</organism>
<dbReference type="KEGG" id="plw:D5F53_14260"/>
<reference evidence="2 3" key="1">
    <citation type="submission" date="2018-09" db="EMBL/GenBank/DDBJ databases">
        <title>Genome Sequence of Paenibacillus lautus Strain E7593-69, Azo Dye-Degrading Bacteria, Isolated from Commercial Tattoo Inks.</title>
        <authorList>
            <person name="Nho S.W."/>
            <person name="Kim S.-J."/>
            <person name="Kweon O."/>
            <person name="Cerniglia C.E."/>
        </authorList>
    </citation>
    <scope>NUCLEOTIDE SEQUENCE [LARGE SCALE GENOMIC DNA]</scope>
    <source>
        <strain evidence="2 3">E7593-69</strain>
    </source>
</reference>
<dbReference type="Gene3D" id="3.40.630.30">
    <property type="match status" value="1"/>
</dbReference>
<protein>
    <submittedName>
        <fullName evidence="2">GNAT family N-acetyltransferase</fullName>
    </submittedName>
</protein>
<keyword evidence="3" id="KW-1185">Reference proteome</keyword>
<keyword evidence="2" id="KW-0808">Transferase</keyword>
<dbReference type="CDD" id="cd04301">
    <property type="entry name" value="NAT_SF"/>
    <property type="match status" value="1"/>
</dbReference>
<accession>A0A385TL12</accession>
<dbReference type="RefSeq" id="WP_119848279.1">
    <property type="nucleotide sequence ID" value="NZ_CP032412.1"/>
</dbReference>
<dbReference type="EMBL" id="CP032412">
    <property type="protein sequence ID" value="AYB44379.1"/>
    <property type="molecule type" value="Genomic_DNA"/>
</dbReference>
<proteinExistence type="predicted"/>
<feature type="domain" description="N-acetyltransferase" evidence="1">
    <location>
        <begin position="11"/>
        <end position="153"/>
    </location>
</feature>
<dbReference type="PANTHER" id="PTHR42919">
    <property type="entry name" value="N-ALPHA-ACETYLTRANSFERASE"/>
    <property type="match status" value="1"/>
</dbReference>